<keyword evidence="1" id="KW-0813">Transport</keyword>
<gene>
    <name evidence="3" type="ORF">NBRC111894_1252</name>
</gene>
<name>A0A4Y1ZA46_9BACL</name>
<keyword evidence="2" id="KW-0812">Transmembrane</keyword>
<evidence type="ECO:0000256" key="1">
    <source>
        <dbReference type="ARBA" id="ARBA00022448"/>
    </source>
</evidence>
<dbReference type="Proteomes" id="UP000319716">
    <property type="component" value="Unassembled WGS sequence"/>
</dbReference>
<protein>
    <submittedName>
        <fullName evidence="3">Xanthine/uracil/thiamine/ascorbate permease family protein</fullName>
    </submittedName>
</protein>
<organism evidence="3 4">
    <name type="scientific">Sporolactobacillus inulinus</name>
    <dbReference type="NCBI Taxonomy" id="2078"/>
    <lineage>
        <taxon>Bacteria</taxon>
        <taxon>Bacillati</taxon>
        <taxon>Bacillota</taxon>
        <taxon>Bacilli</taxon>
        <taxon>Bacillales</taxon>
        <taxon>Sporolactobacillaceae</taxon>
        <taxon>Sporolactobacillus</taxon>
    </lineage>
</organism>
<sequence>MASALKQIPWDEFEIAVPAFLTVIGMPLTYSISDGIALGFILYPITMVVAGRSKQVHPIVYFLFFVFIIFFALI</sequence>
<evidence type="ECO:0000313" key="4">
    <source>
        <dbReference type="Proteomes" id="UP000319716"/>
    </source>
</evidence>
<proteinExistence type="predicted"/>
<evidence type="ECO:0000256" key="2">
    <source>
        <dbReference type="SAM" id="Phobius"/>
    </source>
</evidence>
<evidence type="ECO:0000313" key="3">
    <source>
        <dbReference type="EMBL" id="GAY75698.1"/>
    </source>
</evidence>
<dbReference type="GO" id="GO:0005345">
    <property type="term" value="F:purine nucleobase transmembrane transporter activity"/>
    <property type="evidence" value="ECO:0007669"/>
    <property type="project" value="TreeGrafter"/>
</dbReference>
<accession>A0A4Y1ZA46</accession>
<dbReference type="EMBL" id="BEXB01000007">
    <property type="protein sequence ID" value="GAY75698.1"/>
    <property type="molecule type" value="Genomic_DNA"/>
</dbReference>
<dbReference type="AlphaFoldDB" id="A0A4Y1ZA46"/>
<comment type="caution">
    <text evidence="3">The sequence shown here is derived from an EMBL/GenBank/DDBJ whole genome shotgun (WGS) entry which is preliminary data.</text>
</comment>
<reference evidence="3 4" key="1">
    <citation type="submission" date="2017-11" db="EMBL/GenBank/DDBJ databases">
        <title>Draft Genome Sequence of Sporolactobacillus inulinus NBRC 111894 Isolated from Koso, a Japanese Sugar-Vegetable Fermented Beverage.</title>
        <authorList>
            <person name="Chiou T.Y."/>
            <person name="Oshima K."/>
            <person name="Suda W."/>
            <person name="Hattori M."/>
            <person name="Takahashi T."/>
        </authorList>
    </citation>
    <scope>NUCLEOTIDE SEQUENCE [LARGE SCALE GENOMIC DNA]</scope>
    <source>
        <strain evidence="3 4">NBRC111894</strain>
    </source>
</reference>
<keyword evidence="2" id="KW-0472">Membrane</keyword>
<dbReference type="GO" id="GO:0005886">
    <property type="term" value="C:plasma membrane"/>
    <property type="evidence" value="ECO:0007669"/>
    <property type="project" value="TreeGrafter"/>
</dbReference>
<dbReference type="PANTHER" id="PTHR43337">
    <property type="entry name" value="XANTHINE/URACIL PERMEASE C887.17-RELATED"/>
    <property type="match status" value="1"/>
</dbReference>
<dbReference type="PANTHER" id="PTHR43337:SF11">
    <property type="entry name" value="GUANINE_HYPOXANTHINE PERMEASE PBUG"/>
    <property type="match status" value="1"/>
</dbReference>
<feature type="transmembrane region" description="Helical" evidence="2">
    <location>
        <begin position="20"/>
        <end position="43"/>
    </location>
</feature>
<feature type="transmembrane region" description="Helical" evidence="2">
    <location>
        <begin position="55"/>
        <end position="73"/>
    </location>
</feature>
<dbReference type="InterPro" id="IPR045018">
    <property type="entry name" value="Azg-like"/>
</dbReference>
<keyword evidence="2" id="KW-1133">Transmembrane helix</keyword>